<reference evidence="2 3" key="2">
    <citation type="submission" date="2018-11" db="EMBL/GenBank/DDBJ databases">
        <authorList>
            <consortium name="Pathogen Informatics"/>
        </authorList>
    </citation>
    <scope>NUCLEOTIDE SEQUENCE [LARGE SCALE GENOMIC DNA]</scope>
</reference>
<reference evidence="4" key="1">
    <citation type="submission" date="2016-06" db="UniProtKB">
        <authorList>
            <consortium name="WormBaseParasite"/>
        </authorList>
    </citation>
    <scope>IDENTIFICATION</scope>
</reference>
<dbReference type="OrthoDB" id="5800289at2759"/>
<evidence type="ECO:0000313" key="3">
    <source>
        <dbReference type="Proteomes" id="UP000271098"/>
    </source>
</evidence>
<keyword evidence="3" id="KW-1185">Reference proteome</keyword>
<sequence length="130" mass="14432">MTTTACVLPLVFHKVYMYAVFAKTVVLCSIIGFVHTVVVLPFLLSITEAFVPSRQPLPRKRQPVNLRSFGGNPAEVDLLSRTPANSELISGDPNNSDLQSREAQAIEMHEFPKDDLNLHETVRSMPVISI</sequence>
<accession>A0A183DR41</accession>
<evidence type="ECO:0000313" key="2">
    <source>
        <dbReference type="EMBL" id="VDN18444.1"/>
    </source>
</evidence>
<protein>
    <submittedName>
        <fullName evidence="4">SSD domain-containing protein</fullName>
    </submittedName>
</protein>
<keyword evidence="1" id="KW-1133">Transmembrane helix</keyword>
<keyword evidence="1" id="KW-0472">Membrane</keyword>
<name>A0A183DR41_9BILA</name>
<gene>
    <name evidence="2" type="ORF">GPUH_LOCUS11182</name>
</gene>
<dbReference type="WBParaSite" id="GPUH_0001119501-mRNA-1">
    <property type="protein sequence ID" value="GPUH_0001119501-mRNA-1"/>
    <property type="gene ID" value="GPUH_0001119501"/>
</dbReference>
<feature type="transmembrane region" description="Helical" evidence="1">
    <location>
        <begin position="20"/>
        <end position="51"/>
    </location>
</feature>
<evidence type="ECO:0000256" key="1">
    <source>
        <dbReference type="SAM" id="Phobius"/>
    </source>
</evidence>
<dbReference type="Proteomes" id="UP000271098">
    <property type="component" value="Unassembled WGS sequence"/>
</dbReference>
<organism evidence="4">
    <name type="scientific">Gongylonema pulchrum</name>
    <dbReference type="NCBI Taxonomy" id="637853"/>
    <lineage>
        <taxon>Eukaryota</taxon>
        <taxon>Metazoa</taxon>
        <taxon>Ecdysozoa</taxon>
        <taxon>Nematoda</taxon>
        <taxon>Chromadorea</taxon>
        <taxon>Rhabditida</taxon>
        <taxon>Spirurina</taxon>
        <taxon>Spiruromorpha</taxon>
        <taxon>Spiruroidea</taxon>
        <taxon>Gongylonematidae</taxon>
        <taxon>Gongylonema</taxon>
    </lineage>
</organism>
<dbReference type="EMBL" id="UYRT01078400">
    <property type="protein sequence ID" value="VDN18444.1"/>
    <property type="molecule type" value="Genomic_DNA"/>
</dbReference>
<dbReference type="AlphaFoldDB" id="A0A183DR41"/>
<evidence type="ECO:0000313" key="4">
    <source>
        <dbReference type="WBParaSite" id="GPUH_0001119501-mRNA-1"/>
    </source>
</evidence>
<keyword evidence="1" id="KW-0812">Transmembrane</keyword>
<proteinExistence type="predicted"/>
<dbReference type="SUPFAM" id="SSF82866">
    <property type="entry name" value="Multidrug efflux transporter AcrB transmembrane domain"/>
    <property type="match status" value="1"/>
</dbReference>